<dbReference type="InterPro" id="IPR012337">
    <property type="entry name" value="RNaseH-like_sf"/>
</dbReference>
<dbReference type="Proteomes" id="UP000280668">
    <property type="component" value="Unassembled WGS sequence"/>
</dbReference>
<dbReference type="GO" id="GO:0009380">
    <property type="term" value="C:excinuclease repair complex"/>
    <property type="evidence" value="ECO:0007669"/>
    <property type="project" value="TreeGrafter"/>
</dbReference>
<dbReference type="Gene3D" id="3.40.1440.10">
    <property type="entry name" value="GIY-YIG endonuclease"/>
    <property type="match status" value="1"/>
</dbReference>
<dbReference type="NCBIfam" id="NF005907">
    <property type="entry name" value="PRK07883.1-5"/>
    <property type="match status" value="1"/>
</dbReference>
<dbReference type="CDD" id="cd06127">
    <property type="entry name" value="DEDDh"/>
    <property type="match status" value="1"/>
</dbReference>
<feature type="domain" description="GIY-YIG" evidence="1">
    <location>
        <begin position="268"/>
        <end position="346"/>
    </location>
</feature>
<reference evidence="2 3" key="1">
    <citation type="submission" date="2018-11" db="EMBL/GenBank/DDBJ databases">
        <title>Sequencing the genomes of 1000 actinobacteria strains.</title>
        <authorList>
            <person name="Klenk H.-P."/>
        </authorList>
    </citation>
    <scope>NUCLEOTIDE SEQUENCE [LARGE SCALE GENOMIC DNA]</scope>
    <source>
        <strain evidence="2 3">DSM 11294</strain>
    </source>
</reference>
<name>A0A3N2B948_9MICO</name>
<dbReference type="EMBL" id="RKHK01000001">
    <property type="protein sequence ID" value="ROR71777.1"/>
    <property type="molecule type" value="Genomic_DNA"/>
</dbReference>
<keyword evidence="3" id="KW-1185">Reference proteome</keyword>
<protein>
    <submittedName>
        <fullName evidence="2">DNA polymerase-3 subunit epsilon</fullName>
    </submittedName>
</protein>
<dbReference type="InterPro" id="IPR013520">
    <property type="entry name" value="Ribonucl_H"/>
</dbReference>
<evidence type="ECO:0000313" key="3">
    <source>
        <dbReference type="Proteomes" id="UP000280668"/>
    </source>
</evidence>
<comment type="caution">
    <text evidence="2">The sequence shown here is derived from an EMBL/GenBank/DDBJ whole genome shotgun (WGS) entry which is preliminary data.</text>
</comment>
<dbReference type="SMART" id="SM00465">
    <property type="entry name" value="GIYc"/>
    <property type="match status" value="1"/>
</dbReference>
<dbReference type="OrthoDB" id="9803913at2"/>
<dbReference type="InterPro" id="IPR047296">
    <property type="entry name" value="GIY-YIG_UvrC_Cho"/>
</dbReference>
<evidence type="ECO:0000313" key="2">
    <source>
        <dbReference type="EMBL" id="ROR71777.1"/>
    </source>
</evidence>
<dbReference type="AlphaFoldDB" id="A0A3N2B948"/>
<dbReference type="RefSeq" id="WP_123302454.1">
    <property type="nucleotide sequence ID" value="NZ_RKHK01000001.1"/>
</dbReference>
<dbReference type="PANTHER" id="PTHR30562:SF1">
    <property type="entry name" value="UVRABC SYSTEM PROTEIN C"/>
    <property type="match status" value="1"/>
</dbReference>
<accession>A0A3N2B948</accession>
<dbReference type="GO" id="GO:0004527">
    <property type="term" value="F:exonuclease activity"/>
    <property type="evidence" value="ECO:0007669"/>
    <property type="project" value="UniProtKB-ARBA"/>
</dbReference>
<dbReference type="GO" id="GO:0003676">
    <property type="term" value="F:nucleic acid binding"/>
    <property type="evidence" value="ECO:0007669"/>
    <property type="project" value="InterPro"/>
</dbReference>
<dbReference type="SUPFAM" id="SSF46600">
    <property type="entry name" value="C-terminal UvrC-binding domain of UvrB"/>
    <property type="match status" value="1"/>
</dbReference>
<gene>
    <name evidence="2" type="ORF">EDD31_0115</name>
</gene>
<dbReference type="NCBIfam" id="NF005905">
    <property type="entry name" value="PRK07883.1-3"/>
    <property type="match status" value="1"/>
</dbReference>
<dbReference type="InterPro" id="IPR000305">
    <property type="entry name" value="GIY-YIG_endonuc"/>
</dbReference>
<dbReference type="InterPro" id="IPR036397">
    <property type="entry name" value="RNaseH_sf"/>
</dbReference>
<dbReference type="SUPFAM" id="SSF82771">
    <property type="entry name" value="GIY-YIG endonuclease"/>
    <property type="match status" value="1"/>
</dbReference>
<dbReference type="SMART" id="SM00479">
    <property type="entry name" value="EXOIII"/>
    <property type="match status" value="1"/>
</dbReference>
<dbReference type="Pfam" id="PF00929">
    <property type="entry name" value="RNase_T"/>
    <property type="match status" value="2"/>
</dbReference>
<organism evidence="2 3">
    <name type="scientific">Bogoriella caseilytica</name>
    <dbReference type="NCBI Taxonomy" id="56055"/>
    <lineage>
        <taxon>Bacteria</taxon>
        <taxon>Bacillati</taxon>
        <taxon>Actinomycetota</taxon>
        <taxon>Actinomycetes</taxon>
        <taxon>Micrococcales</taxon>
        <taxon>Bogoriellaceae</taxon>
        <taxon>Bogoriella</taxon>
    </lineage>
</organism>
<sequence length="618" mass="65727">MRAPSFLATAPGGRLHLDALDRASDLEAQRRARPVQLGLDEVGIALRDVTFVVVDLETTGAAPATAEITEIGAVKVRGGEVLGEFQTLVDPGSVIPPQITVLTGITQAMVATAPAIDEVLPAFLAFAGLEVGAPDLSGNEGAGAPAHTVLVAHNAGFDVGFLKAAAAKTGRHWPRVQILDTVALGRRFVTRDEVPNHKLATLAAFFRADVDPTHRALDDARATVDVLHGLLARGASAGVTHLEDLRTATDPVPARRRRKATMADTLPTSPGVYLFEGPGAEVLYVGTATNVRRRVRSYFTASEKRKRIGEMLDIATAVRPVPCATVLEAQVRELRLIAELDPPYNRRSRRPQTRPWLRLTDEAYPRLSIARALPAGAMGHALGPFTSRRAATAAMEALQQVSQVRRCTARLPLTAAPEAVACALAEMGHCGAPCTGAQGHVEYAGVLTGLTEVLTGRVDAAVGALRERIARLAAQQRYEEAAVDRDRLAALLRAARLSERLRPLVTTPQIIAARPRTANPQSAQAGGWELAIIRYGRLAGTAVAPRGHDPVPVIESLRLTAEHVPAPELACGAAPVQESELVIDWLWQEGTRLVEVSPGPHPLAYPTDGAGRHAIPGS</sequence>
<dbReference type="SUPFAM" id="SSF53098">
    <property type="entry name" value="Ribonuclease H-like"/>
    <property type="match status" value="1"/>
</dbReference>
<dbReference type="InterPro" id="IPR035901">
    <property type="entry name" value="GIY-YIG_endonuc_sf"/>
</dbReference>
<dbReference type="PROSITE" id="PS50164">
    <property type="entry name" value="GIY_YIG"/>
    <property type="match status" value="1"/>
</dbReference>
<evidence type="ECO:0000259" key="1">
    <source>
        <dbReference type="PROSITE" id="PS50164"/>
    </source>
</evidence>
<dbReference type="InterPro" id="IPR050066">
    <property type="entry name" value="UvrABC_protein_C"/>
</dbReference>
<dbReference type="Gene3D" id="3.30.420.10">
    <property type="entry name" value="Ribonuclease H-like superfamily/Ribonuclease H"/>
    <property type="match status" value="1"/>
</dbReference>
<dbReference type="GO" id="GO:0006289">
    <property type="term" value="P:nucleotide-excision repair"/>
    <property type="evidence" value="ECO:0007669"/>
    <property type="project" value="InterPro"/>
</dbReference>
<proteinExistence type="predicted"/>
<dbReference type="InterPro" id="IPR036876">
    <property type="entry name" value="UVR_dom_sf"/>
</dbReference>
<dbReference type="CDD" id="cd10434">
    <property type="entry name" value="GIY-YIG_UvrC_Cho"/>
    <property type="match status" value="1"/>
</dbReference>
<dbReference type="PANTHER" id="PTHR30562">
    <property type="entry name" value="UVRC/OXIDOREDUCTASE"/>
    <property type="match status" value="1"/>
</dbReference>